<evidence type="ECO:0000313" key="3">
    <source>
        <dbReference type="EMBL" id="GAQ24557.1"/>
    </source>
</evidence>
<keyword evidence="3" id="KW-0808">Transferase</keyword>
<gene>
    <name evidence="3" type="ORF">TSYNT_5404</name>
</gene>
<feature type="domain" description="Glycosyl transferase family 1" evidence="1">
    <location>
        <begin position="190"/>
        <end position="346"/>
    </location>
</feature>
<keyword evidence="4" id="KW-1185">Reference proteome</keyword>
<evidence type="ECO:0000259" key="2">
    <source>
        <dbReference type="Pfam" id="PF13439"/>
    </source>
</evidence>
<dbReference type="Gene3D" id="3.40.50.2000">
    <property type="entry name" value="Glycogen Phosphorylase B"/>
    <property type="match status" value="2"/>
</dbReference>
<reference evidence="3" key="1">
    <citation type="journal article" date="2016" name="Genome Announc.">
        <title>Draft Genome Sequence of the Syntrophic Lactate-Degrading Bacterium Tepidanaerobacter syntrophicus JLT.</title>
        <authorList>
            <person name="Matsuura N."/>
            <person name="Ohashi A."/>
            <person name="Tourlousse D.M."/>
            <person name="Sekiguchi Y."/>
        </authorList>
    </citation>
    <scope>NUCLEOTIDE SEQUENCE [LARGE SCALE GENOMIC DNA]</scope>
    <source>
        <strain evidence="3">JL</strain>
    </source>
</reference>
<dbReference type="Pfam" id="PF00534">
    <property type="entry name" value="Glycos_transf_1"/>
    <property type="match status" value="1"/>
</dbReference>
<dbReference type="SUPFAM" id="SSF53756">
    <property type="entry name" value="UDP-Glycosyltransferase/glycogen phosphorylase"/>
    <property type="match status" value="1"/>
</dbReference>
<evidence type="ECO:0000313" key="4">
    <source>
        <dbReference type="Proteomes" id="UP000062160"/>
    </source>
</evidence>
<dbReference type="RefSeq" id="WP_059031612.1">
    <property type="nucleotide sequence ID" value="NZ_DF976999.1"/>
</dbReference>
<dbReference type="EMBL" id="DF976999">
    <property type="protein sequence ID" value="GAQ24557.1"/>
    <property type="molecule type" value="Genomic_DNA"/>
</dbReference>
<dbReference type="InterPro" id="IPR028098">
    <property type="entry name" value="Glyco_trans_4-like_N"/>
</dbReference>
<dbReference type="STRING" id="224999.GCA_001485475_00556"/>
<name>A0A0U9HD14_9FIRM</name>
<feature type="domain" description="Glycosyltransferase subfamily 4-like N-terminal" evidence="2">
    <location>
        <begin position="63"/>
        <end position="180"/>
    </location>
</feature>
<sequence>MTKVLHICSYYVGTNLYQKLFDSLEKLKLEQDVYVFVENKYEAKGEFPSNIHISKCYNEIDRLFFHLKHAKVLNDIKNKMEISKYDIIHAHSLFSNGYIAYKIKKEYNIPYIVAVRNTDVNLFFGKMIHLRVLGINILKNAEKIIFISTPYKKYTIDKFIPEKYKKEIEEKSVVIPNGIDKFWLDNKFQDRIKPQDNKLKLIYAGTVSENKNIITTAKACKLLSDQGYEVTYKIIGKITDKKYCNFIDKHPFIKYIPHCQKEELIDHYRSSDVFVMPSKHETFGLVYAEAMSQGLPIIYTRGQGFDGQFKEGEVGYSVQYNSAEEISDRVKDILNNYETISKNCIEKVDKFDWDKIAKEYLSIYGKY</sequence>
<proteinExistence type="predicted"/>
<dbReference type="PANTHER" id="PTHR45947">
    <property type="entry name" value="SULFOQUINOVOSYL TRANSFERASE SQD2"/>
    <property type="match status" value="1"/>
</dbReference>
<dbReference type="PANTHER" id="PTHR45947:SF3">
    <property type="entry name" value="SULFOQUINOVOSYL TRANSFERASE SQD2"/>
    <property type="match status" value="1"/>
</dbReference>
<organism evidence="3">
    <name type="scientific">Tepidanaerobacter syntrophicus</name>
    <dbReference type="NCBI Taxonomy" id="224999"/>
    <lineage>
        <taxon>Bacteria</taxon>
        <taxon>Bacillati</taxon>
        <taxon>Bacillota</taxon>
        <taxon>Clostridia</taxon>
        <taxon>Thermosediminibacterales</taxon>
        <taxon>Tepidanaerobacteraceae</taxon>
        <taxon>Tepidanaerobacter</taxon>
    </lineage>
</organism>
<dbReference type="InterPro" id="IPR001296">
    <property type="entry name" value="Glyco_trans_1"/>
</dbReference>
<accession>A0A0U9HD14</accession>
<dbReference type="CDD" id="cd03801">
    <property type="entry name" value="GT4_PimA-like"/>
    <property type="match status" value="1"/>
</dbReference>
<protein>
    <submittedName>
        <fullName evidence="3">Glycosyltransferase</fullName>
    </submittedName>
</protein>
<dbReference type="Proteomes" id="UP000062160">
    <property type="component" value="Unassembled WGS sequence"/>
</dbReference>
<dbReference type="OrthoDB" id="9802525at2"/>
<dbReference type="GO" id="GO:0016757">
    <property type="term" value="F:glycosyltransferase activity"/>
    <property type="evidence" value="ECO:0007669"/>
    <property type="project" value="InterPro"/>
</dbReference>
<dbReference type="AlphaFoldDB" id="A0A0U9HD14"/>
<evidence type="ECO:0000259" key="1">
    <source>
        <dbReference type="Pfam" id="PF00534"/>
    </source>
</evidence>
<dbReference type="InterPro" id="IPR050194">
    <property type="entry name" value="Glycosyltransferase_grp1"/>
</dbReference>
<dbReference type="Pfam" id="PF13439">
    <property type="entry name" value="Glyco_transf_4"/>
    <property type="match status" value="1"/>
</dbReference>